<evidence type="ECO:0000313" key="1">
    <source>
        <dbReference type="EMBL" id="SFY41703.1"/>
    </source>
</evidence>
<dbReference type="AlphaFoldDB" id="A0A1K2F1E6"/>
<dbReference type="STRING" id="1893.SAMN02787144_102841"/>
<reference evidence="1 2" key="1">
    <citation type="submission" date="2016-11" db="EMBL/GenBank/DDBJ databases">
        <authorList>
            <person name="Jaros S."/>
            <person name="Januszkiewicz K."/>
            <person name="Wedrychowicz H."/>
        </authorList>
    </citation>
    <scope>NUCLEOTIDE SEQUENCE [LARGE SCALE GENOMIC DNA]</scope>
    <source>
        <strain evidence="1 2">OK807</strain>
    </source>
</reference>
<dbReference type="RefSeq" id="WP_072488699.1">
    <property type="nucleotide sequence ID" value="NZ_CP108278.1"/>
</dbReference>
<accession>A0A1K2F1E6</accession>
<dbReference type="EMBL" id="FPJO01000028">
    <property type="protein sequence ID" value="SFY41703.1"/>
    <property type="molecule type" value="Genomic_DNA"/>
</dbReference>
<proteinExistence type="predicted"/>
<evidence type="ECO:0000313" key="2">
    <source>
        <dbReference type="Proteomes" id="UP000181909"/>
    </source>
</evidence>
<dbReference type="Pfam" id="PF03995">
    <property type="entry name" value="Inhibitor_I36"/>
    <property type="match status" value="1"/>
</dbReference>
<protein>
    <submittedName>
        <fullName evidence="1">Peptidase inhibitor family I36</fullName>
    </submittedName>
</protein>
<dbReference type="Gene3D" id="2.60.20.10">
    <property type="entry name" value="Crystallins"/>
    <property type="match status" value="1"/>
</dbReference>
<name>A0A1K2F1E6_STRAR</name>
<sequence length="119" mass="12783">MKRTWLAGTVAGMCVTVASVVTGGVPASADVNDCRDGYVCVWGDSNYRGRYLFSATDVHNVGERMNDLTTSLWNRTGSKVCFFDDASWSGAPLLYVAPGQGIPNVGDAANDRITSWHTC</sequence>
<gene>
    <name evidence="1" type="ORF">SAMN02787144_102841</name>
</gene>
<organism evidence="1 2">
    <name type="scientific">Streptomyces atratus</name>
    <dbReference type="NCBI Taxonomy" id="1893"/>
    <lineage>
        <taxon>Bacteria</taxon>
        <taxon>Bacillati</taxon>
        <taxon>Actinomycetota</taxon>
        <taxon>Actinomycetes</taxon>
        <taxon>Kitasatosporales</taxon>
        <taxon>Streptomycetaceae</taxon>
        <taxon>Streptomyces</taxon>
    </lineage>
</organism>
<dbReference type="Proteomes" id="UP000181909">
    <property type="component" value="Unassembled WGS sequence"/>
</dbReference>